<keyword evidence="1" id="KW-0732">Signal</keyword>
<dbReference type="AlphaFoldDB" id="X0SGW9"/>
<feature type="domain" description="Leucine-binding protein" evidence="2">
    <location>
        <begin position="2"/>
        <end position="186"/>
    </location>
</feature>
<evidence type="ECO:0000256" key="1">
    <source>
        <dbReference type="ARBA" id="ARBA00022729"/>
    </source>
</evidence>
<reference evidence="3" key="1">
    <citation type="journal article" date="2014" name="Front. Microbiol.">
        <title>High frequency of phylogenetically diverse reductive dehalogenase-homologous genes in deep subseafloor sedimentary metagenomes.</title>
        <authorList>
            <person name="Kawai M."/>
            <person name="Futagami T."/>
            <person name="Toyoda A."/>
            <person name="Takaki Y."/>
            <person name="Nishi S."/>
            <person name="Hori S."/>
            <person name="Arai W."/>
            <person name="Tsubouchi T."/>
            <person name="Morono Y."/>
            <person name="Uchiyama I."/>
            <person name="Ito T."/>
            <person name="Fujiyama A."/>
            <person name="Inagaki F."/>
            <person name="Takami H."/>
        </authorList>
    </citation>
    <scope>NUCLEOTIDE SEQUENCE</scope>
    <source>
        <strain evidence="3">Expedition CK06-06</strain>
    </source>
</reference>
<name>X0SGW9_9ZZZZ</name>
<dbReference type="EMBL" id="BARS01002044">
    <property type="protein sequence ID" value="GAF80259.1"/>
    <property type="molecule type" value="Genomic_DNA"/>
</dbReference>
<evidence type="ECO:0000259" key="2">
    <source>
        <dbReference type="Pfam" id="PF13458"/>
    </source>
</evidence>
<dbReference type="InterPro" id="IPR051010">
    <property type="entry name" value="BCAA_transport"/>
</dbReference>
<dbReference type="InterPro" id="IPR028082">
    <property type="entry name" value="Peripla_BP_I"/>
</dbReference>
<dbReference type="SUPFAM" id="SSF53822">
    <property type="entry name" value="Periplasmic binding protein-like I"/>
    <property type="match status" value="1"/>
</dbReference>
<dbReference type="Gene3D" id="3.40.50.2300">
    <property type="match status" value="2"/>
</dbReference>
<protein>
    <recommendedName>
        <fullName evidence="2">Leucine-binding protein domain-containing protein</fullName>
    </recommendedName>
</protein>
<organism evidence="3">
    <name type="scientific">marine sediment metagenome</name>
    <dbReference type="NCBI Taxonomy" id="412755"/>
    <lineage>
        <taxon>unclassified sequences</taxon>
        <taxon>metagenomes</taxon>
        <taxon>ecological metagenomes</taxon>
    </lineage>
</organism>
<dbReference type="InterPro" id="IPR028081">
    <property type="entry name" value="Leu-bd"/>
</dbReference>
<accession>X0SGW9</accession>
<dbReference type="PANTHER" id="PTHR30483:SF6">
    <property type="entry name" value="PERIPLASMIC BINDING PROTEIN OF ABC TRANSPORTER FOR NATURAL AMINO ACIDS"/>
    <property type="match status" value="1"/>
</dbReference>
<proteinExistence type="predicted"/>
<comment type="caution">
    <text evidence="3">The sequence shown here is derived from an EMBL/GenBank/DDBJ whole genome shotgun (WGS) entry which is preliminary data.</text>
</comment>
<evidence type="ECO:0000313" key="3">
    <source>
        <dbReference type="EMBL" id="GAF80259.1"/>
    </source>
</evidence>
<dbReference type="PANTHER" id="PTHR30483">
    <property type="entry name" value="LEUCINE-SPECIFIC-BINDING PROTEIN"/>
    <property type="match status" value="1"/>
</dbReference>
<dbReference type="Pfam" id="PF13458">
    <property type="entry name" value="Peripla_BP_6"/>
    <property type="match status" value="1"/>
</dbReference>
<sequence>MEDLGFTSVCTLYINNAYGQGLSENFAAAYTGTVTAQVSHTAETATTFASELAQCVEGDPEALLALSYPTGQADVYLKEAIEGDIIDQFVFCDGTKSDQLFNKLGWEHFDGMQGTAPGALQTEFGTTFDDAFEAKYGYLYQTPFNREAYDAIVTIALAAEKAGSTDPTAIRDALRDVANSPGELAGPGADGVAAALAAVQAGTDIDYQGAAGSIEFDENGDILVGAIEIWRVDAASETLVTDSRVHVDLITGEITPIED</sequence>
<gene>
    <name evidence="3" type="ORF">S01H1_03804</name>
</gene>